<protein>
    <recommendedName>
        <fullName evidence="2">Holliday junction resolvase RuvX</fullName>
    </recommendedName>
</protein>
<dbReference type="Gene3D" id="3.30.420.140">
    <property type="entry name" value="YqgF/RNase H-like domain"/>
    <property type="match status" value="1"/>
</dbReference>
<reference evidence="1" key="1">
    <citation type="submission" date="2018-05" db="EMBL/GenBank/DDBJ databases">
        <authorList>
            <person name="Lanie J.A."/>
            <person name="Ng W.-L."/>
            <person name="Kazmierczak K.M."/>
            <person name="Andrzejewski T.M."/>
            <person name="Davidsen T.M."/>
            <person name="Wayne K.J."/>
            <person name="Tettelin H."/>
            <person name="Glass J.I."/>
            <person name="Rusch D."/>
            <person name="Podicherti R."/>
            <person name="Tsui H.-C.T."/>
            <person name="Winkler M.E."/>
        </authorList>
    </citation>
    <scope>NUCLEOTIDE SEQUENCE</scope>
</reference>
<dbReference type="Pfam" id="PF03652">
    <property type="entry name" value="RuvX"/>
    <property type="match status" value="1"/>
</dbReference>
<sequence length="48" mass="5533">MIDESYSSKEANEILILERRLGLRGKIKKEMVDATAATLIAERWLKIK</sequence>
<name>A0A381PT18_9ZZZZ</name>
<evidence type="ECO:0008006" key="2">
    <source>
        <dbReference type="Google" id="ProtNLM"/>
    </source>
</evidence>
<dbReference type="SUPFAM" id="SSF53098">
    <property type="entry name" value="Ribonuclease H-like"/>
    <property type="match status" value="1"/>
</dbReference>
<dbReference type="GO" id="GO:0006364">
    <property type="term" value="P:rRNA processing"/>
    <property type="evidence" value="ECO:0007669"/>
    <property type="project" value="InterPro"/>
</dbReference>
<proteinExistence type="predicted"/>
<organism evidence="1">
    <name type="scientific">marine metagenome</name>
    <dbReference type="NCBI Taxonomy" id="408172"/>
    <lineage>
        <taxon>unclassified sequences</taxon>
        <taxon>metagenomes</taxon>
        <taxon>ecological metagenomes</taxon>
    </lineage>
</organism>
<accession>A0A381PT18</accession>
<dbReference type="EMBL" id="UINC01001083">
    <property type="protein sequence ID" value="SUZ70165.1"/>
    <property type="molecule type" value="Genomic_DNA"/>
</dbReference>
<evidence type="ECO:0000313" key="1">
    <source>
        <dbReference type="EMBL" id="SUZ70165.1"/>
    </source>
</evidence>
<dbReference type="InterPro" id="IPR005227">
    <property type="entry name" value="YqgF"/>
</dbReference>
<dbReference type="AlphaFoldDB" id="A0A381PT18"/>
<dbReference type="InterPro" id="IPR012337">
    <property type="entry name" value="RNaseH-like_sf"/>
</dbReference>
<gene>
    <name evidence="1" type="ORF">METZ01_LOCUS23019</name>
</gene>
<dbReference type="InterPro" id="IPR037027">
    <property type="entry name" value="YqgF/RNaseH-like_dom_sf"/>
</dbReference>